<dbReference type="Pfam" id="PF07885">
    <property type="entry name" value="Ion_trans_2"/>
    <property type="match status" value="1"/>
</dbReference>
<dbReference type="AlphaFoldDB" id="A0A6G3SM69"/>
<evidence type="ECO:0000256" key="8">
    <source>
        <dbReference type="SAM" id="Phobius"/>
    </source>
</evidence>
<evidence type="ECO:0000256" key="7">
    <source>
        <dbReference type="ARBA" id="ARBA00023303"/>
    </source>
</evidence>
<dbReference type="PANTHER" id="PTHR11537">
    <property type="entry name" value="VOLTAGE-GATED POTASSIUM CHANNEL"/>
    <property type="match status" value="1"/>
</dbReference>
<comment type="caution">
    <text evidence="10">The sequence shown here is derived from an EMBL/GenBank/DDBJ whole genome shotgun (WGS) entry which is preliminary data.</text>
</comment>
<dbReference type="Gene3D" id="1.10.287.70">
    <property type="match status" value="1"/>
</dbReference>
<dbReference type="RefSeq" id="WP_164222098.1">
    <property type="nucleotide sequence ID" value="NZ_JAAGLK010000216.1"/>
</dbReference>
<protein>
    <submittedName>
        <fullName evidence="10">Two pore domain potassium channel family protein</fullName>
    </submittedName>
</protein>
<comment type="subcellular location">
    <subcellularLocation>
        <location evidence="1">Membrane</location>
        <topology evidence="1">Multi-pass membrane protein</topology>
    </subcellularLocation>
</comment>
<dbReference type="Gene3D" id="1.20.5.110">
    <property type="match status" value="1"/>
</dbReference>
<dbReference type="EMBL" id="JAAGMS010000016">
    <property type="protein sequence ID" value="NEB96715.1"/>
    <property type="molecule type" value="Genomic_DNA"/>
</dbReference>
<dbReference type="GO" id="GO:0008076">
    <property type="term" value="C:voltage-gated potassium channel complex"/>
    <property type="evidence" value="ECO:0007669"/>
    <property type="project" value="InterPro"/>
</dbReference>
<dbReference type="GO" id="GO:0005249">
    <property type="term" value="F:voltage-gated potassium channel activity"/>
    <property type="evidence" value="ECO:0007669"/>
    <property type="project" value="InterPro"/>
</dbReference>
<evidence type="ECO:0000313" key="12">
    <source>
        <dbReference type="Proteomes" id="UP000470951"/>
    </source>
</evidence>
<gene>
    <name evidence="10" type="ORF">G3I43_07325</name>
    <name evidence="11" type="ORF">G3I58_01610</name>
</gene>
<dbReference type="PANTHER" id="PTHR11537:SF254">
    <property type="entry name" value="POTASSIUM VOLTAGE-GATED CHANNEL PROTEIN SHAB"/>
    <property type="match status" value="1"/>
</dbReference>
<evidence type="ECO:0000259" key="9">
    <source>
        <dbReference type="Pfam" id="PF07885"/>
    </source>
</evidence>
<evidence type="ECO:0000256" key="3">
    <source>
        <dbReference type="ARBA" id="ARBA00022692"/>
    </source>
</evidence>
<keyword evidence="7 10" id="KW-0407">Ion channel</keyword>
<keyword evidence="5" id="KW-0406">Ion transport</keyword>
<feature type="transmembrane region" description="Helical" evidence="8">
    <location>
        <begin position="52"/>
        <end position="69"/>
    </location>
</feature>
<evidence type="ECO:0000256" key="4">
    <source>
        <dbReference type="ARBA" id="ARBA00022989"/>
    </source>
</evidence>
<dbReference type="SUPFAM" id="SSF81324">
    <property type="entry name" value="Voltage-gated potassium channels"/>
    <property type="match status" value="1"/>
</dbReference>
<proteinExistence type="predicted"/>
<name>A0A6G3SM69_STRAQ</name>
<feature type="domain" description="Potassium channel" evidence="9">
    <location>
        <begin position="136"/>
        <end position="210"/>
    </location>
</feature>
<evidence type="ECO:0000256" key="2">
    <source>
        <dbReference type="ARBA" id="ARBA00022448"/>
    </source>
</evidence>
<dbReference type="GO" id="GO:0001508">
    <property type="term" value="P:action potential"/>
    <property type="evidence" value="ECO:0007669"/>
    <property type="project" value="TreeGrafter"/>
</dbReference>
<evidence type="ECO:0000313" key="11">
    <source>
        <dbReference type="EMBL" id="NEB96715.1"/>
    </source>
</evidence>
<evidence type="ECO:0000256" key="6">
    <source>
        <dbReference type="ARBA" id="ARBA00023136"/>
    </source>
</evidence>
<reference evidence="10 12" key="1">
    <citation type="submission" date="2020-01" db="EMBL/GenBank/DDBJ databases">
        <title>Insect and environment-associated Actinomycetes.</title>
        <authorList>
            <person name="Currrie C."/>
            <person name="Chevrette M."/>
            <person name="Carlson C."/>
            <person name="Stubbendieck R."/>
            <person name="Wendt-Pienkowski E."/>
        </authorList>
    </citation>
    <scope>NUCLEOTIDE SEQUENCE</scope>
    <source>
        <strain evidence="10">SID505</strain>
        <strain evidence="11 12">SID7903</strain>
    </source>
</reference>
<dbReference type="EMBL" id="JAAGMK010000181">
    <property type="protein sequence ID" value="NEB83989.1"/>
    <property type="molecule type" value="Genomic_DNA"/>
</dbReference>
<accession>A0A6G3SM69</accession>
<sequence length="225" mass="24989">MSDRPASDPPARLTHWEQRTEVPLFAAGLLFLAGYAVRVLTPHDGKPWNDIALILVWSTWLLFLVDYGTRLRLSGLGARFVRVYWLDTLVLLLPLLRPLRMVKVYTAVQQRRDRPRLGLYARVMSYASLTAALLGFAASLAVYHLEHTAPDASIRTFGDAVWWACATLTTVGYGDATPVTFWGRTVATGLMAGGLALLGAVTGSFSSWLIQVFTREDEKRPPERG</sequence>
<feature type="transmembrane region" description="Helical" evidence="8">
    <location>
        <begin position="119"/>
        <end position="143"/>
    </location>
</feature>
<dbReference type="InterPro" id="IPR028325">
    <property type="entry name" value="VG_K_chnl"/>
</dbReference>
<keyword evidence="6 8" id="KW-0472">Membrane</keyword>
<keyword evidence="3 8" id="KW-0812">Transmembrane</keyword>
<evidence type="ECO:0000256" key="1">
    <source>
        <dbReference type="ARBA" id="ARBA00004141"/>
    </source>
</evidence>
<feature type="transmembrane region" description="Helical" evidence="8">
    <location>
        <begin position="22"/>
        <end position="40"/>
    </location>
</feature>
<feature type="transmembrane region" description="Helical" evidence="8">
    <location>
        <begin position="81"/>
        <end position="99"/>
    </location>
</feature>
<evidence type="ECO:0000256" key="5">
    <source>
        <dbReference type="ARBA" id="ARBA00023065"/>
    </source>
</evidence>
<keyword evidence="2" id="KW-0813">Transport</keyword>
<keyword evidence="4 8" id="KW-1133">Transmembrane helix</keyword>
<feature type="transmembrane region" description="Helical" evidence="8">
    <location>
        <begin position="190"/>
        <end position="210"/>
    </location>
</feature>
<organism evidence="10">
    <name type="scientific">Streptomyces anulatus</name>
    <name type="common">Streptomyces chrysomallus</name>
    <dbReference type="NCBI Taxonomy" id="1892"/>
    <lineage>
        <taxon>Bacteria</taxon>
        <taxon>Bacillati</taxon>
        <taxon>Actinomycetota</taxon>
        <taxon>Actinomycetes</taxon>
        <taxon>Kitasatosporales</taxon>
        <taxon>Streptomycetaceae</taxon>
        <taxon>Streptomyces</taxon>
    </lineage>
</organism>
<dbReference type="InterPro" id="IPR013099">
    <property type="entry name" value="K_chnl_dom"/>
</dbReference>
<dbReference type="Proteomes" id="UP000470951">
    <property type="component" value="Unassembled WGS sequence"/>
</dbReference>
<evidence type="ECO:0000313" key="10">
    <source>
        <dbReference type="EMBL" id="NEB83989.1"/>
    </source>
</evidence>